<dbReference type="Gene3D" id="2.130.10.10">
    <property type="entry name" value="YVTN repeat-like/Quinoprotein amine dehydrogenase"/>
    <property type="match status" value="2"/>
</dbReference>
<evidence type="ECO:0000256" key="1">
    <source>
        <dbReference type="ARBA" id="ARBA00022574"/>
    </source>
</evidence>
<feature type="domain" description="Transcription factor spt8 beta-propeller" evidence="5">
    <location>
        <begin position="551"/>
        <end position="717"/>
    </location>
</feature>
<feature type="domain" description="Transcription factor spt8 beta-propeller" evidence="5">
    <location>
        <begin position="131"/>
        <end position="321"/>
    </location>
</feature>
<reference evidence="6" key="1">
    <citation type="journal article" date="2020" name="Stud. Mycol.">
        <title>101 Dothideomycetes genomes: a test case for predicting lifestyles and emergence of pathogens.</title>
        <authorList>
            <person name="Haridas S."/>
            <person name="Albert R."/>
            <person name="Binder M."/>
            <person name="Bloem J."/>
            <person name="Labutti K."/>
            <person name="Salamov A."/>
            <person name="Andreopoulos B."/>
            <person name="Baker S."/>
            <person name="Barry K."/>
            <person name="Bills G."/>
            <person name="Bluhm B."/>
            <person name="Cannon C."/>
            <person name="Castanera R."/>
            <person name="Culley D."/>
            <person name="Daum C."/>
            <person name="Ezra D."/>
            <person name="Gonzalez J."/>
            <person name="Henrissat B."/>
            <person name="Kuo A."/>
            <person name="Liang C."/>
            <person name="Lipzen A."/>
            <person name="Lutzoni F."/>
            <person name="Magnuson J."/>
            <person name="Mondo S."/>
            <person name="Nolan M."/>
            <person name="Ohm R."/>
            <person name="Pangilinan J."/>
            <person name="Park H.-J."/>
            <person name="Ramirez L."/>
            <person name="Alfaro M."/>
            <person name="Sun H."/>
            <person name="Tritt A."/>
            <person name="Yoshinaga Y."/>
            <person name="Zwiers L.-H."/>
            <person name="Turgeon B."/>
            <person name="Goodwin S."/>
            <person name="Spatafora J."/>
            <person name="Crous P."/>
            <person name="Grigoriev I."/>
        </authorList>
    </citation>
    <scope>NUCLEOTIDE SEQUENCE</scope>
    <source>
        <strain evidence="6">Tuck. ex Michener</strain>
    </source>
</reference>
<evidence type="ECO:0000313" key="6">
    <source>
        <dbReference type="EMBL" id="KAF2232151.1"/>
    </source>
</evidence>
<evidence type="ECO:0000259" key="5">
    <source>
        <dbReference type="Pfam" id="PF23798"/>
    </source>
</evidence>
<feature type="region of interest" description="Disordered" evidence="4">
    <location>
        <begin position="1"/>
        <end position="110"/>
    </location>
</feature>
<name>A0A6A6H2Q3_VIRVR</name>
<dbReference type="SMART" id="SM00320">
    <property type="entry name" value="WD40"/>
    <property type="match status" value="6"/>
</dbReference>
<dbReference type="EMBL" id="ML991818">
    <property type="protein sequence ID" value="KAF2232151.1"/>
    <property type="molecule type" value="Genomic_DNA"/>
</dbReference>
<dbReference type="PROSITE" id="PS50294">
    <property type="entry name" value="WD_REPEATS_REGION"/>
    <property type="match status" value="1"/>
</dbReference>
<accession>A0A6A6H2Q3</accession>
<evidence type="ECO:0000256" key="4">
    <source>
        <dbReference type="SAM" id="MobiDB-lite"/>
    </source>
</evidence>
<organism evidence="6 7">
    <name type="scientific">Viridothelium virens</name>
    <name type="common">Speckled blister lichen</name>
    <name type="synonym">Trypethelium virens</name>
    <dbReference type="NCBI Taxonomy" id="1048519"/>
    <lineage>
        <taxon>Eukaryota</taxon>
        <taxon>Fungi</taxon>
        <taxon>Dikarya</taxon>
        <taxon>Ascomycota</taxon>
        <taxon>Pezizomycotina</taxon>
        <taxon>Dothideomycetes</taxon>
        <taxon>Dothideomycetes incertae sedis</taxon>
        <taxon>Trypetheliales</taxon>
        <taxon>Trypetheliaceae</taxon>
        <taxon>Viridothelium</taxon>
    </lineage>
</organism>
<dbReference type="InterPro" id="IPR036322">
    <property type="entry name" value="WD40_repeat_dom_sf"/>
</dbReference>
<evidence type="ECO:0000256" key="2">
    <source>
        <dbReference type="ARBA" id="ARBA00022737"/>
    </source>
</evidence>
<gene>
    <name evidence="6" type="ORF">EV356DRAFT_505546</name>
</gene>
<dbReference type="InterPro" id="IPR001680">
    <property type="entry name" value="WD40_rpt"/>
</dbReference>
<keyword evidence="1 3" id="KW-0853">WD repeat</keyword>
<dbReference type="AlphaFoldDB" id="A0A6A6H2Q3"/>
<dbReference type="InterPro" id="IPR057544">
    <property type="entry name" value="Beta-prop_SPT8"/>
</dbReference>
<feature type="compositionally biased region" description="Polar residues" evidence="4">
    <location>
        <begin position="101"/>
        <end position="110"/>
    </location>
</feature>
<dbReference type="Proteomes" id="UP000800092">
    <property type="component" value="Unassembled WGS sequence"/>
</dbReference>
<dbReference type="InterPro" id="IPR015943">
    <property type="entry name" value="WD40/YVTN_repeat-like_dom_sf"/>
</dbReference>
<keyword evidence="7" id="KW-1185">Reference proteome</keyword>
<protein>
    <submittedName>
        <fullName evidence="6">WD40 repeat-like protein</fullName>
    </submittedName>
</protein>
<proteinExistence type="predicted"/>
<dbReference type="PANTHER" id="PTHR19848:SF8">
    <property type="entry name" value="F-BOX AND WD REPEAT DOMAIN CONTAINING 7"/>
    <property type="match status" value="1"/>
</dbReference>
<feature type="compositionally biased region" description="Acidic residues" evidence="4">
    <location>
        <begin position="1"/>
        <end position="10"/>
    </location>
</feature>
<feature type="compositionally biased region" description="Polar residues" evidence="4">
    <location>
        <begin position="441"/>
        <end position="464"/>
    </location>
</feature>
<dbReference type="Pfam" id="PF23798">
    <property type="entry name" value="Beta-prop_SPT8"/>
    <property type="match status" value="2"/>
</dbReference>
<feature type="repeat" description="WD" evidence="3">
    <location>
        <begin position="265"/>
        <end position="306"/>
    </location>
</feature>
<dbReference type="SUPFAM" id="SSF50978">
    <property type="entry name" value="WD40 repeat-like"/>
    <property type="match status" value="1"/>
</dbReference>
<dbReference type="OrthoDB" id="10260946at2759"/>
<feature type="region of interest" description="Disordered" evidence="4">
    <location>
        <begin position="377"/>
        <end position="406"/>
    </location>
</feature>
<evidence type="ECO:0000313" key="7">
    <source>
        <dbReference type="Proteomes" id="UP000800092"/>
    </source>
</evidence>
<feature type="region of interest" description="Disordered" evidence="4">
    <location>
        <begin position="436"/>
        <end position="553"/>
    </location>
</feature>
<evidence type="ECO:0000256" key="3">
    <source>
        <dbReference type="PROSITE-ProRule" id="PRU00221"/>
    </source>
</evidence>
<feature type="compositionally biased region" description="Low complexity" evidence="4">
    <location>
        <begin position="511"/>
        <end position="552"/>
    </location>
</feature>
<keyword evidence="2" id="KW-0677">Repeat</keyword>
<sequence length="721" mass="76690">MVSFDEEEQDGAVSGDDSSHNDVDETMDDADQDADGDQEGDGEGDGDGDVDGDDDDNEDEDDEDDQDNTQDSPSRRHSQNGAFPGPRLHNGQRITGDDPTTHVSRTSSSNAYLNFVERPEPRPEAITASMYDIVPTIAAPQATSINALAATADMRFVFSGGSDGFVRRFNWPDTVNSKSMLTVAQRHPYVDSVVKHGVLMSYWAPQESEGQNGYRQGSPVDSLNISPIQSLAVHHQGLWILAGVETGTISLHTVRHSESERIATLASHSSAISVLTLANDERSVLSGSWDKSVLDWDLNTGQVRRRFGDGGGQISSIELRPESTFPVPPLSYPPPVATDTFSSNNSIGVKLEDGVVTNGETHHRESDAMPNGVTDTAGSPANSLFGDNGSNNSLFGEGGDGGPVTAPGDAMNDEFDDEFSRLVANGIQEHDTEMANGDIEPTTTAPHQPSQSEAPLTNGVSVPSTAADALPSQQHLPNGIPAQPASHPASSLPTDWPPPSDSHLGGGPVQAAPSTSISTTTTLLPTHSTNTSSSTLALAGPSDPSASSASSSETTFFDTAMDGILRVWDRRQRAPVATVVPRWTPPWCMSACWGPDGNSIYVGRRNNTVDEFNLFKGLAEPSRVFRFPAGSGSVSAVRPMPNGRHLLCASHDILRLYDLRAEEQSKRSTVPFTIVPGHRTGVISTLHVDPTCRFILSAGGTRGWEGGSTDVLLGYEVATNS</sequence>
<dbReference type="PANTHER" id="PTHR19848">
    <property type="entry name" value="WD40 REPEAT PROTEIN"/>
    <property type="match status" value="1"/>
</dbReference>
<dbReference type="PROSITE" id="PS50082">
    <property type="entry name" value="WD_REPEATS_2"/>
    <property type="match status" value="1"/>
</dbReference>
<feature type="compositionally biased region" description="Acidic residues" evidence="4">
    <location>
        <begin position="24"/>
        <end position="68"/>
    </location>
</feature>